<dbReference type="RefSeq" id="XP_030850734.1">
    <property type="nucleotide sequence ID" value="XM_030994874.1"/>
</dbReference>
<feature type="compositionally biased region" description="Basic residues" evidence="2">
    <location>
        <begin position="19"/>
        <end position="31"/>
    </location>
</feature>
<feature type="region of interest" description="Disordered" evidence="2">
    <location>
        <begin position="99"/>
        <end position="125"/>
    </location>
</feature>
<evidence type="ECO:0000256" key="2">
    <source>
        <dbReference type="SAM" id="MobiDB-lite"/>
    </source>
</evidence>
<dbReference type="GO" id="GO:0008270">
    <property type="term" value="F:zinc ion binding"/>
    <property type="evidence" value="ECO:0007669"/>
    <property type="project" value="UniProtKB-KW"/>
</dbReference>
<evidence type="ECO:0000256" key="1">
    <source>
        <dbReference type="PROSITE-ProRule" id="PRU00723"/>
    </source>
</evidence>
<feature type="compositionally biased region" description="Polar residues" evidence="2">
    <location>
        <begin position="32"/>
        <end position="57"/>
    </location>
</feature>
<accession>A0A7M7PKG1</accession>
<feature type="compositionally biased region" description="Low complexity" evidence="2">
    <location>
        <begin position="113"/>
        <end position="125"/>
    </location>
</feature>
<dbReference type="GeneID" id="115928112"/>
<dbReference type="PANTHER" id="PTHR35558">
    <property type="entry name" value="SGNH_HYDRO DOMAIN-CONTAINING PROTEIN"/>
    <property type="match status" value="1"/>
</dbReference>
<reference evidence="4" key="2">
    <citation type="submission" date="2021-01" db="UniProtKB">
        <authorList>
            <consortium name="EnsemblMetazoa"/>
        </authorList>
    </citation>
    <scope>IDENTIFICATION</scope>
</reference>
<protein>
    <recommendedName>
        <fullName evidence="3">C3H1-type domain-containing protein</fullName>
    </recommendedName>
</protein>
<sequence length="518" mass="56172">MGKRKTNECANGGATAQQKRQRTAAKSRKGTRASSISKKTNNSAQTPASSCSATSINGRARRSRQASSTERARAVQSRPLTVDSGVGLPEAISALPAAGIPPAISSTPPPPAAALNTQPSQPGSQLQLQSTGEVRIDLDLDLPTGTNATSTEVRSMANCTAISAGVGTTSPRPHRGADNSHITGANPLLTSFPTIVPHVDWESGNQGHVSRGIQYRSRPIGSQYDNNSRPSYTGIGNSSVPHTEHRSGFAVNDSPPQSPLRPVGDRLGSAIPNNIREKIWKGEYVDFNVLVNAQEVSALTQWEARDEQRTNLAMTQEDGRLVLKPVSATSKNKIATIELWTNAFLVYASIVLEANLNCAQDLLKYCHLIRSAASRYYGYGWRDYDIEFRHRYHKKGGSWAGIDGELWLLHVVGGGPPRGVRGQDRPLGRSAPWSNRREWKRTYNPSTSQTQGKGRFVPPRSPNFRSGICHEFNFRSGACSRKDCRYAHKCSLCGASGHGKVFCPNNQSNSKAPKPKAQ</sequence>
<dbReference type="InterPro" id="IPR000571">
    <property type="entry name" value="Znf_CCCH"/>
</dbReference>
<evidence type="ECO:0000313" key="5">
    <source>
        <dbReference type="Proteomes" id="UP000007110"/>
    </source>
</evidence>
<feature type="region of interest" description="Disordered" evidence="2">
    <location>
        <begin position="216"/>
        <end position="266"/>
    </location>
</feature>
<feature type="domain" description="C3H1-type" evidence="3">
    <location>
        <begin position="463"/>
        <end position="491"/>
    </location>
</feature>
<dbReference type="KEGG" id="spu:115928112"/>
<feature type="zinc finger region" description="C3H1-type" evidence="1">
    <location>
        <begin position="463"/>
        <end position="491"/>
    </location>
</feature>
<dbReference type="OrthoDB" id="10035003at2759"/>
<dbReference type="PANTHER" id="PTHR35558:SF1">
    <property type="entry name" value="ENDONUCLEASE_EXONUCLEASE_PHOSPHATASE DOMAIN-CONTAINING PROTEIN"/>
    <property type="match status" value="1"/>
</dbReference>
<dbReference type="InParanoid" id="A0A7M7PKG1"/>
<dbReference type="AlphaFoldDB" id="A0A7M7PKG1"/>
<dbReference type="OMA" id="SMANCTA"/>
<keyword evidence="1" id="KW-0863">Zinc-finger</keyword>
<reference evidence="5" key="1">
    <citation type="submission" date="2015-02" db="EMBL/GenBank/DDBJ databases">
        <title>Genome sequencing for Strongylocentrotus purpuratus.</title>
        <authorList>
            <person name="Murali S."/>
            <person name="Liu Y."/>
            <person name="Vee V."/>
            <person name="English A."/>
            <person name="Wang M."/>
            <person name="Skinner E."/>
            <person name="Han Y."/>
            <person name="Muzny D.M."/>
            <person name="Worley K.C."/>
            <person name="Gibbs R.A."/>
        </authorList>
    </citation>
    <scope>NUCLEOTIDE SEQUENCE</scope>
</reference>
<name>A0A7M7PKG1_STRPU</name>
<keyword evidence="1" id="KW-0862">Zinc</keyword>
<dbReference type="EnsemblMetazoa" id="XM_030994874">
    <property type="protein sequence ID" value="XP_030850734"/>
    <property type="gene ID" value="LOC115928112"/>
</dbReference>
<keyword evidence="1" id="KW-0479">Metal-binding</keyword>
<evidence type="ECO:0000259" key="3">
    <source>
        <dbReference type="PROSITE" id="PS50103"/>
    </source>
</evidence>
<dbReference type="Proteomes" id="UP000007110">
    <property type="component" value="Unassembled WGS sequence"/>
</dbReference>
<organism evidence="4 5">
    <name type="scientific">Strongylocentrotus purpuratus</name>
    <name type="common">Purple sea urchin</name>
    <dbReference type="NCBI Taxonomy" id="7668"/>
    <lineage>
        <taxon>Eukaryota</taxon>
        <taxon>Metazoa</taxon>
        <taxon>Echinodermata</taxon>
        <taxon>Eleutherozoa</taxon>
        <taxon>Echinozoa</taxon>
        <taxon>Echinoidea</taxon>
        <taxon>Euechinoidea</taxon>
        <taxon>Echinacea</taxon>
        <taxon>Camarodonta</taxon>
        <taxon>Echinidea</taxon>
        <taxon>Strongylocentrotidae</taxon>
        <taxon>Strongylocentrotus</taxon>
    </lineage>
</organism>
<proteinExistence type="predicted"/>
<evidence type="ECO:0000313" key="4">
    <source>
        <dbReference type="EnsemblMetazoa" id="XP_030850734"/>
    </source>
</evidence>
<feature type="region of interest" description="Disordered" evidence="2">
    <location>
        <begin position="1"/>
        <end position="84"/>
    </location>
</feature>
<dbReference type="PROSITE" id="PS50103">
    <property type="entry name" value="ZF_C3H1"/>
    <property type="match status" value="1"/>
</dbReference>
<keyword evidence="5" id="KW-1185">Reference proteome</keyword>
<feature type="compositionally biased region" description="Polar residues" evidence="2">
    <location>
        <begin position="223"/>
        <end position="241"/>
    </location>
</feature>